<dbReference type="Pfam" id="PF04015">
    <property type="entry name" value="DUF362"/>
    <property type="match status" value="1"/>
</dbReference>
<dbReference type="STRING" id="1184151.AW736_14290"/>
<proteinExistence type="predicted"/>
<gene>
    <name evidence="2" type="ORF">AW736_14290</name>
</gene>
<dbReference type="OrthoDB" id="9785671at2"/>
<dbReference type="EMBL" id="LRRQ01000102">
    <property type="protein sequence ID" value="OAM89218.1"/>
    <property type="molecule type" value="Genomic_DNA"/>
</dbReference>
<protein>
    <submittedName>
        <fullName evidence="2">Tat (Twin-arginine translocation) pathway signal sequence</fullName>
    </submittedName>
</protein>
<accession>A0A178IHI9</accession>
<evidence type="ECO:0000313" key="2">
    <source>
        <dbReference type="EMBL" id="OAM89218.1"/>
    </source>
</evidence>
<dbReference type="InterPro" id="IPR006311">
    <property type="entry name" value="TAT_signal"/>
</dbReference>
<name>A0A178IHI9_9BACT</name>
<dbReference type="InterPro" id="IPR007160">
    <property type="entry name" value="DUF362"/>
</dbReference>
<dbReference type="RefSeq" id="WP_068770858.1">
    <property type="nucleotide sequence ID" value="NZ_CP109796.1"/>
</dbReference>
<evidence type="ECO:0000259" key="1">
    <source>
        <dbReference type="Pfam" id="PF04015"/>
    </source>
</evidence>
<reference evidence="2 3" key="1">
    <citation type="submission" date="2016-01" db="EMBL/GenBank/DDBJ databases">
        <title>High potential of lignocellulose degradation of a new Verrucomicrobia species.</title>
        <authorList>
            <person name="Wang Y."/>
            <person name="Shi Y."/>
            <person name="Qiu Z."/>
            <person name="Liu S."/>
            <person name="Yang H."/>
        </authorList>
    </citation>
    <scope>NUCLEOTIDE SEQUENCE [LARGE SCALE GENOMIC DNA]</scope>
    <source>
        <strain evidence="2 3">TSB47</strain>
    </source>
</reference>
<evidence type="ECO:0000313" key="3">
    <source>
        <dbReference type="Proteomes" id="UP000078486"/>
    </source>
</evidence>
<dbReference type="Proteomes" id="UP000078486">
    <property type="component" value="Unassembled WGS sequence"/>
</dbReference>
<organism evidence="2 3">
    <name type="scientific">Termitidicoccus mucosus</name>
    <dbReference type="NCBI Taxonomy" id="1184151"/>
    <lineage>
        <taxon>Bacteria</taxon>
        <taxon>Pseudomonadati</taxon>
        <taxon>Verrucomicrobiota</taxon>
        <taxon>Opitutia</taxon>
        <taxon>Opitutales</taxon>
        <taxon>Opitutaceae</taxon>
        <taxon>Termitidicoccus</taxon>
    </lineage>
</organism>
<keyword evidence="3" id="KW-1185">Reference proteome</keyword>
<dbReference type="AlphaFoldDB" id="A0A178IHI9"/>
<feature type="domain" description="DUF362" evidence="1">
    <location>
        <begin position="78"/>
        <end position="274"/>
    </location>
</feature>
<comment type="caution">
    <text evidence="2">The sequence shown here is derived from an EMBL/GenBank/DDBJ whole genome shotgun (WGS) entry which is preliminary data.</text>
</comment>
<sequence length="312" mass="33479">MNTRRDFLKKGFAVGAAFSLADLGGLFSTAARADDAPAAKAGAPKLVAIRDGDRTVMLDRAINELGGMSAFVRPGQTVVIKPNIGWDVVPERSANTHPDIVRRLIELCLAAGASSVSVFDHTCDAWERAYDHSGIAQAVKDAGGKMVPGHDESYYREVEVPGGEKLKTVRVHSLILDSDVFINAPVLKHHGGATMTACMKNLMGAIWDRGFFHRNNLHQCITDFVRFKRPALNVLDAYAPMMRNGPRGKSAEDLIHTRTLLASTDIVAIDAAASKILGHAETGIEHVRLGAAAGLGVGELSKVDIQRIKLAA</sequence>
<dbReference type="PROSITE" id="PS51318">
    <property type="entry name" value="TAT"/>
    <property type="match status" value="1"/>
</dbReference>